<gene>
    <name evidence="1" type="ORF">NE237_029281</name>
</gene>
<protein>
    <submittedName>
        <fullName evidence="1">Uncharacterized protein</fullName>
    </submittedName>
</protein>
<dbReference type="AlphaFoldDB" id="A0A9Q0GVI2"/>
<evidence type="ECO:0000313" key="2">
    <source>
        <dbReference type="Proteomes" id="UP001141806"/>
    </source>
</evidence>
<comment type="caution">
    <text evidence="1">The sequence shown here is derived from an EMBL/GenBank/DDBJ whole genome shotgun (WGS) entry which is preliminary data.</text>
</comment>
<dbReference type="EMBL" id="JAMYWD010000012">
    <property type="protein sequence ID" value="KAJ4952449.1"/>
    <property type="molecule type" value="Genomic_DNA"/>
</dbReference>
<evidence type="ECO:0000313" key="1">
    <source>
        <dbReference type="EMBL" id="KAJ4952449.1"/>
    </source>
</evidence>
<keyword evidence="2" id="KW-1185">Reference proteome</keyword>
<organism evidence="1 2">
    <name type="scientific">Protea cynaroides</name>
    <dbReference type="NCBI Taxonomy" id="273540"/>
    <lineage>
        <taxon>Eukaryota</taxon>
        <taxon>Viridiplantae</taxon>
        <taxon>Streptophyta</taxon>
        <taxon>Embryophyta</taxon>
        <taxon>Tracheophyta</taxon>
        <taxon>Spermatophyta</taxon>
        <taxon>Magnoliopsida</taxon>
        <taxon>Proteales</taxon>
        <taxon>Proteaceae</taxon>
        <taxon>Protea</taxon>
    </lineage>
</organism>
<dbReference type="Proteomes" id="UP001141806">
    <property type="component" value="Unassembled WGS sequence"/>
</dbReference>
<accession>A0A9Q0GVI2</accession>
<name>A0A9Q0GVI2_9MAGN</name>
<sequence>MNYQVRKASGKPKGRLNFSYMIGNKVTAQAIAVPMAGESYPSATGARDCGRPGTTGRVWVSSAGDSGFFPTSQGGYALPVAGQTSSRTGGCKNQMLQGWNSSGEIKGIGSGRGLGCTPTEEISTEEGEEEFVDTFTAIRKQQQEPEKQKGSLAPRGGIRLAHWRGVA</sequence>
<reference evidence="1" key="1">
    <citation type="journal article" date="2023" name="Plant J.">
        <title>The genome of the king protea, Protea cynaroides.</title>
        <authorList>
            <person name="Chang J."/>
            <person name="Duong T.A."/>
            <person name="Schoeman C."/>
            <person name="Ma X."/>
            <person name="Roodt D."/>
            <person name="Barker N."/>
            <person name="Li Z."/>
            <person name="Van de Peer Y."/>
            <person name="Mizrachi E."/>
        </authorList>
    </citation>
    <scope>NUCLEOTIDE SEQUENCE</scope>
    <source>
        <tissue evidence="1">Young leaves</tissue>
    </source>
</reference>
<proteinExistence type="predicted"/>